<evidence type="ECO:0000313" key="1">
    <source>
        <dbReference type="EMBL" id="RXJ04409.1"/>
    </source>
</evidence>
<dbReference type="Gene3D" id="3.30.460.10">
    <property type="entry name" value="Beta Polymerase, domain 2"/>
    <property type="match status" value="1"/>
</dbReference>
<dbReference type="SUPFAM" id="SSF81631">
    <property type="entry name" value="PAP/OAS1 substrate-binding domain"/>
    <property type="match status" value="1"/>
</dbReference>
<dbReference type="SUPFAM" id="SSF81301">
    <property type="entry name" value="Nucleotidyltransferase"/>
    <property type="match status" value="1"/>
</dbReference>
<protein>
    <submittedName>
        <fullName evidence="1">Aminoglycoside 6-adenylyltransferase</fullName>
    </submittedName>
</protein>
<dbReference type="InterPro" id="IPR043519">
    <property type="entry name" value="NT_sf"/>
</dbReference>
<evidence type="ECO:0000313" key="2">
    <source>
        <dbReference type="Proteomes" id="UP000290649"/>
    </source>
</evidence>
<dbReference type="Pfam" id="PF04439">
    <property type="entry name" value="Adenyl_transf"/>
    <property type="match status" value="1"/>
</dbReference>
<dbReference type="Gene3D" id="1.20.120.330">
    <property type="entry name" value="Nucleotidyltransferases domain 2"/>
    <property type="match status" value="1"/>
</dbReference>
<gene>
    <name evidence="1" type="primary">ant(6)</name>
    <name evidence="1" type="ORF">DS745_03215</name>
</gene>
<dbReference type="AlphaFoldDB" id="A0A4Q0VXX2"/>
<keyword evidence="2" id="KW-1185">Reference proteome</keyword>
<dbReference type="OrthoDB" id="9776406at2"/>
<comment type="caution">
    <text evidence="1">The sequence shown here is derived from an EMBL/GenBank/DDBJ whole genome shotgun (WGS) entry which is preliminary data.</text>
</comment>
<dbReference type="GO" id="GO:0016779">
    <property type="term" value="F:nucleotidyltransferase activity"/>
    <property type="evidence" value="ECO:0007669"/>
    <property type="project" value="UniProtKB-KW"/>
</dbReference>
<dbReference type="Proteomes" id="UP000290649">
    <property type="component" value="Unassembled WGS sequence"/>
</dbReference>
<dbReference type="RefSeq" id="WP_129076753.1">
    <property type="nucleotide sequence ID" value="NZ_QOUX01000001.1"/>
</dbReference>
<reference evidence="1 2" key="1">
    <citation type="journal article" date="2019" name="Int. J. Syst. Evol. Microbiol.">
        <title>Anaerobacillus alkaliphilus sp. nov., a novel alkaliphilic and moderately halophilic bacterium.</title>
        <authorList>
            <person name="Borsodi A.K."/>
            <person name="Aszalos J.M."/>
            <person name="Bihari P."/>
            <person name="Nagy I."/>
            <person name="Schumann P."/>
            <person name="Sproer C."/>
            <person name="Kovacs A.L."/>
            <person name="Boka K."/>
            <person name="Dobosy P."/>
            <person name="Ovari M."/>
            <person name="Szili-Kovacs T."/>
            <person name="Toth E."/>
        </authorList>
    </citation>
    <scope>NUCLEOTIDE SEQUENCE [LARGE SCALE GENOMIC DNA]</scope>
    <source>
        <strain evidence="1 2">B16-10</strain>
    </source>
</reference>
<organism evidence="1 2">
    <name type="scientific">Anaerobacillus alkaliphilus</name>
    <dbReference type="NCBI Taxonomy" id="1548597"/>
    <lineage>
        <taxon>Bacteria</taxon>
        <taxon>Bacillati</taxon>
        <taxon>Bacillota</taxon>
        <taxon>Bacilli</taxon>
        <taxon>Bacillales</taxon>
        <taxon>Bacillaceae</taxon>
        <taxon>Anaerobacillus</taxon>
    </lineage>
</organism>
<accession>A0A4Q0VXX2</accession>
<dbReference type="PIRSF" id="PIRSF000812">
    <property type="entry name" value="AAD"/>
    <property type="match status" value="1"/>
</dbReference>
<dbReference type="InterPro" id="IPR007530">
    <property type="entry name" value="Aminoglycoside_adenylylTfrase"/>
</dbReference>
<name>A0A4Q0VXX2_9BACI</name>
<keyword evidence="1" id="KW-0548">Nucleotidyltransferase</keyword>
<proteinExistence type="predicted"/>
<keyword evidence="1" id="KW-0808">Transferase</keyword>
<dbReference type="EMBL" id="QOUX01000001">
    <property type="protein sequence ID" value="RXJ04409.1"/>
    <property type="molecule type" value="Genomic_DNA"/>
</dbReference>
<sequence length="293" mass="34647">MRSEKEMFDLILGFAKKDERIRAVYMNGSRTNPNVQKDIFQDYDIVYVVTGTASFLADEEWINVFGDLLMIQEPDKLDQGVGIPKNFDRSYTYLMLFTDGNRIDLHLETKESMLAGYETDKLTLPLLDKDDILPIIPPPTDIDYHVKKPSEGDFNSCTNNFWWCLQNVAKGIWRDELPYVKWMYEYTTRDSLDKMVSWWIGVETDFQVSAGKLGKYFKVYLPEDYWNMYKATYSSAYYEQMWDSIFITCELFRMLSQEVAKHFGFTYPTQDDQNMMKYLRQVRELSKGAREIF</sequence>